<keyword evidence="3 5" id="KW-0328">Glycosyltransferase</keyword>
<dbReference type="PANTHER" id="PTHR11904">
    <property type="entry name" value="METHYLTHIOADENOSINE/PURINE NUCLEOSIDE PHOSPHORYLASE"/>
    <property type="match status" value="1"/>
</dbReference>
<feature type="binding site" evidence="6">
    <location>
        <position position="237"/>
    </location>
    <ligand>
        <name>a purine D-ribonucleoside</name>
        <dbReference type="ChEBI" id="CHEBI:142355"/>
    </ligand>
</feature>
<comment type="caution">
    <text evidence="8">The sequence shown here is derived from an EMBL/GenBank/DDBJ whole genome shotgun (WGS) entry which is preliminary data.</text>
</comment>
<feature type="binding site" evidence="6">
    <location>
        <position position="63"/>
    </location>
    <ligand>
        <name>phosphate</name>
        <dbReference type="ChEBI" id="CHEBI:43474"/>
    </ligand>
</feature>
<keyword evidence="4 5" id="KW-0808">Transferase</keyword>
<proteinExistence type="inferred from homology"/>
<dbReference type="OrthoDB" id="1523230at2"/>
<feature type="binding site" evidence="6">
    <location>
        <begin position="83"/>
        <end position="85"/>
    </location>
    <ligand>
        <name>phosphate</name>
        <dbReference type="ChEBI" id="CHEBI:43474"/>
    </ligand>
</feature>
<comment type="similarity">
    <text evidence="2 5">Belongs to the PNP/MTAP phosphorylase family.</text>
</comment>
<dbReference type="InterPro" id="IPR011268">
    <property type="entry name" value="Purine_phosphorylase"/>
</dbReference>
<feature type="domain" description="Nucleoside phosphorylase" evidence="7">
    <location>
        <begin position="26"/>
        <end position="270"/>
    </location>
</feature>
<dbReference type="EC" id="2.4.2.1" evidence="5"/>
<feature type="binding site" evidence="6">
    <location>
        <position position="32"/>
    </location>
    <ligand>
        <name>phosphate</name>
        <dbReference type="ChEBI" id="CHEBI:43474"/>
    </ligand>
</feature>
<dbReference type="NCBIfam" id="TIGR01697">
    <property type="entry name" value="PNPH-PUNA-XAPA"/>
    <property type="match status" value="1"/>
</dbReference>
<keyword evidence="9" id="KW-1185">Reference proteome</keyword>
<evidence type="ECO:0000256" key="2">
    <source>
        <dbReference type="ARBA" id="ARBA00006751"/>
    </source>
</evidence>
<feature type="binding site" evidence="6">
    <location>
        <position position="115"/>
    </location>
    <ligand>
        <name>phosphate</name>
        <dbReference type="ChEBI" id="CHEBI:43474"/>
    </ligand>
</feature>
<dbReference type="CDD" id="cd09009">
    <property type="entry name" value="PNP-EcPNPII_like"/>
    <property type="match status" value="1"/>
</dbReference>
<dbReference type="UniPathway" id="UPA00606"/>
<dbReference type="RefSeq" id="WP_038049475.1">
    <property type="nucleotide sequence ID" value="NZ_JMFG01000020.1"/>
</dbReference>
<dbReference type="Gene3D" id="3.40.50.1580">
    <property type="entry name" value="Nucleoside phosphorylase domain"/>
    <property type="match status" value="1"/>
</dbReference>
<dbReference type="InterPro" id="IPR035994">
    <property type="entry name" value="Nucleoside_phosphorylase_sf"/>
</dbReference>
<dbReference type="AlphaFoldDB" id="A0A062XYM8"/>
<feature type="binding site" evidence="6">
    <location>
        <position position="214"/>
    </location>
    <ligand>
        <name>phosphate</name>
        <dbReference type="ChEBI" id="CHEBI:43474"/>
    </ligand>
</feature>
<evidence type="ECO:0000256" key="1">
    <source>
        <dbReference type="ARBA" id="ARBA00005058"/>
    </source>
</evidence>
<sequence length="277" mass="29719">MEFTPRALEERARVLKEQLPSLPVSLAVVAGSGIELVLPEARKLLELAYHQVFPFPVHGLIGHTPTLSFWEVQGRGVLMFHGRFHLYQGYSAAEVAAIPRLAGLLGVSTYILTNAAGALVPTLEPGSLVVLADHLNLQGANPLVGEWGRWREPVFPDMTHAYDPDLRKLALELARQAGFAVQEGVYAGVLGPSYETPAEVRMLAQLGGTVVGMSTVQEVIAARHMGLRVLGLSLVTNYAAGIATRPLSHEEVLEAGAKAQGKLVKLLSELTTKLVAA</sequence>
<dbReference type="EMBL" id="JMFG01000020">
    <property type="protein sequence ID" value="KDA53620.1"/>
    <property type="molecule type" value="Genomic_DNA"/>
</dbReference>
<dbReference type="PANTHER" id="PTHR11904:SF9">
    <property type="entry name" value="PURINE NUCLEOSIDE PHOSPHORYLASE-RELATED"/>
    <property type="match status" value="1"/>
</dbReference>
<gene>
    <name evidence="8" type="ORF">EG19_05315</name>
</gene>
<dbReference type="NCBIfam" id="NF006054">
    <property type="entry name" value="PRK08202.1"/>
    <property type="match status" value="1"/>
</dbReference>
<evidence type="ECO:0000313" key="9">
    <source>
        <dbReference type="Proteomes" id="UP000027284"/>
    </source>
</evidence>
<dbReference type="GO" id="GO:0009116">
    <property type="term" value="P:nucleoside metabolic process"/>
    <property type="evidence" value="ECO:0007669"/>
    <property type="project" value="InterPro"/>
</dbReference>
<evidence type="ECO:0000256" key="5">
    <source>
        <dbReference type="PIRNR" id="PIRNR000477"/>
    </source>
</evidence>
<dbReference type="Proteomes" id="UP000027284">
    <property type="component" value="Unassembled WGS sequence"/>
</dbReference>
<evidence type="ECO:0000256" key="4">
    <source>
        <dbReference type="ARBA" id="ARBA00022679"/>
    </source>
</evidence>
<dbReference type="SUPFAM" id="SSF53167">
    <property type="entry name" value="Purine and uridine phosphorylases"/>
    <property type="match status" value="1"/>
</dbReference>
<evidence type="ECO:0000256" key="6">
    <source>
        <dbReference type="PIRSR" id="PIRSR000477-2"/>
    </source>
</evidence>
<comment type="function">
    <text evidence="5">The purine nucleoside phosphorylases catalyze the phosphorolytic breakdown of the N-glycosidic bond in the beta-(deoxy)ribonucleoside molecules, with the formation of the corresponding free purine bases and pentose-1-phosphate.</text>
</comment>
<evidence type="ECO:0000256" key="3">
    <source>
        <dbReference type="ARBA" id="ARBA00022676"/>
    </source>
</evidence>
<evidence type="ECO:0000313" key="8">
    <source>
        <dbReference type="EMBL" id="KDA53620.1"/>
    </source>
</evidence>
<name>A0A062XYM8_9BACT</name>
<dbReference type="STRING" id="1312852.EG19_05315"/>
<evidence type="ECO:0000259" key="7">
    <source>
        <dbReference type="Pfam" id="PF01048"/>
    </source>
</evidence>
<dbReference type="Pfam" id="PF01048">
    <property type="entry name" value="PNP_UDP_1"/>
    <property type="match status" value="1"/>
</dbReference>
<feature type="binding site" evidence="6">
    <location>
        <position position="195"/>
    </location>
    <ligand>
        <name>a purine D-ribonucleoside</name>
        <dbReference type="ChEBI" id="CHEBI:142355"/>
    </ligand>
</feature>
<reference evidence="8 9" key="1">
    <citation type="submission" date="2014-04" db="EMBL/GenBank/DDBJ databases">
        <title>The Genome Sequence of Thermoanaerobaculum aquaticum MP-01, The First Cultivated Group 23 Acidobacterium.</title>
        <authorList>
            <person name="Stamps B.W."/>
            <person name="Losey N.A."/>
            <person name="Lawson P.A."/>
            <person name="Stevenson B.S."/>
        </authorList>
    </citation>
    <scope>NUCLEOTIDE SEQUENCE [LARGE SCALE GENOMIC DNA]</scope>
    <source>
        <strain evidence="8 9">MP-01</strain>
    </source>
</reference>
<accession>A0A062XYM8</accession>
<dbReference type="GO" id="GO:0004731">
    <property type="term" value="F:purine-nucleoside phosphorylase activity"/>
    <property type="evidence" value="ECO:0007669"/>
    <property type="project" value="UniProtKB-EC"/>
</dbReference>
<dbReference type="GO" id="GO:0005737">
    <property type="term" value="C:cytoplasm"/>
    <property type="evidence" value="ECO:0007669"/>
    <property type="project" value="TreeGrafter"/>
</dbReference>
<protein>
    <recommendedName>
        <fullName evidence="5">Purine nucleoside phosphorylase</fullName>
        <ecNumber evidence="5">2.4.2.1</ecNumber>
    </recommendedName>
    <alternativeName>
        <fullName evidence="5">Inosine-guanosine phosphorylase</fullName>
    </alternativeName>
</protein>
<dbReference type="PIRSF" id="PIRSF000477">
    <property type="entry name" value="PurNPase"/>
    <property type="match status" value="1"/>
</dbReference>
<dbReference type="InterPro" id="IPR000845">
    <property type="entry name" value="Nucleoside_phosphorylase_d"/>
</dbReference>
<comment type="pathway">
    <text evidence="1 5">Purine metabolism; purine nucleoside salvage.</text>
</comment>
<organism evidence="8 9">
    <name type="scientific">Thermoanaerobaculum aquaticum</name>
    <dbReference type="NCBI Taxonomy" id="1312852"/>
    <lineage>
        <taxon>Bacteria</taxon>
        <taxon>Pseudomonadati</taxon>
        <taxon>Acidobacteriota</taxon>
        <taxon>Thermoanaerobaculia</taxon>
        <taxon>Thermoanaerobaculales</taxon>
        <taxon>Thermoanaerobaculaceae</taxon>
        <taxon>Thermoanaerobaculum</taxon>
    </lineage>
</organism>